<dbReference type="Proteomes" id="UP000605427">
    <property type="component" value="Unassembled WGS sequence"/>
</dbReference>
<gene>
    <name evidence="1" type="ORF">GCM10007362_04460</name>
</gene>
<dbReference type="EMBL" id="BMDD01000001">
    <property type="protein sequence ID" value="GGH69423.1"/>
    <property type="molecule type" value="Genomic_DNA"/>
</dbReference>
<organism evidence="1 2">
    <name type="scientific">Saccharibacillus endophyticus</name>
    <dbReference type="NCBI Taxonomy" id="2060666"/>
    <lineage>
        <taxon>Bacteria</taxon>
        <taxon>Bacillati</taxon>
        <taxon>Bacillota</taxon>
        <taxon>Bacilli</taxon>
        <taxon>Bacillales</taxon>
        <taxon>Paenibacillaceae</taxon>
        <taxon>Saccharibacillus</taxon>
    </lineage>
</organism>
<reference evidence="2" key="1">
    <citation type="journal article" date="2019" name="Int. J. Syst. Evol. Microbiol.">
        <title>The Global Catalogue of Microorganisms (GCM) 10K type strain sequencing project: providing services to taxonomists for standard genome sequencing and annotation.</title>
        <authorList>
            <consortium name="The Broad Institute Genomics Platform"/>
            <consortium name="The Broad Institute Genome Sequencing Center for Infectious Disease"/>
            <person name="Wu L."/>
            <person name="Ma J."/>
        </authorList>
    </citation>
    <scope>NUCLEOTIDE SEQUENCE [LARGE SCALE GENOMIC DNA]</scope>
    <source>
        <strain evidence="2">CCM 8702</strain>
    </source>
</reference>
<evidence type="ECO:0000313" key="2">
    <source>
        <dbReference type="Proteomes" id="UP000605427"/>
    </source>
</evidence>
<protein>
    <submittedName>
        <fullName evidence="1">Uncharacterized protein</fullName>
    </submittedName>
</protein>
<proteinExistence type="predicted"/>
<name>A0ABQ1ZKA8_9BACL</name>
<comment type="caution">
    <text evidence="1">The sequence shown here is derived from an EMBL/GenBank/DDBJ whole genome shotgun (WGS) entry which is preliminary data.</text>
</comment>
<accession>A0ABQ1ZKA8</accession>
<dbReference type="RefSeq" id="WP_172238447.1">
    <property type="nucleotide sequence ID" value="NZ_BMDD01000001.1"/>
</dbReference>
<sequence>MEKAADRKTEFHELSVAIKAFILEESSLVHIEGSNEVVDGGAYKWKALSEESKQTQQRLFSRYVRLIDSIVRENFDEESLDRFACSRDRVLSLLKQDSVVLQDTNEKVYEDITEELKLQAWLSKAL</sequence>
<keyword evidence="2" id="KW-1185">Reference proteome</keyword>
<evidence type="ECO:0000313" key="1">
    <source>
        <dbReference type="EMBL" id="GGH69423.1"/>
    </source>
</evidence>